<accession>A0A2A9NHL3</accession>
<evidence type="ECO:0000313" key="1">
    <source>
        <dbReference type="EMBL" id="PFH50475.1"/>
    </source>
</evidence>
<dbReference type="AlphaFoldDB" id="A0A2A9NHL3"/>
<proteinExistence type="predicted"/>
<sequence length="488" mass="55230">MNIRIRPAADIINLSATNCTKTTSYPPSDLRDISHPRRGAVQICHKRQKKSDPSTINPDESNIRCSNDQLPAEILHIIFKLCAARVTFPLRMRTPSTAVVLSQVCVIWRRVALTTTELWADVEIVGSARQDVIDNIVDQWLSRAGKLLMSVRWKYFKPGFNTPIHDLFFADRLKEITLIQRHLEVPQLLSMLSNAPLSQLKRLELTCYAEGRDTADIPLLCNHCPFPNLEFLMIYSWYDFFTAEHLSLPWGCLRHLEINIPMPFSEVMNGFREGSSLEKCTLYIYADDSDLMPQSDIHLPCLELLRVTVVDLDLGLLMRPLVLPNLRCLMIEGDDVIWNATAYSFMSQRSKFNRLQKVCIGDLGRALVDVDQLLEASPTLSDLQVRTSHIRLTPEALTLLSTGVLGPSLKRLDTTCFVSPGLVLTMLEARLKHVEAGHSEQGQAITLLDDVSFKVTEDLDPYLRRIVALIVEGIEIKLHRVYPAGIIH</sequence>
<protein>
    <submittedName>
        <fullName evidence="1">Uncharacterized protein</fullName>
    </submittedName>
</protein>
<dbReference type="Gene3D" id="3.80.10.10">
    <property type="entry name" value="Ribonuclease Inhibitor"/>
    <property type="match status" value="1"/>
</dbReference>
<reference evidence="1 2" key="1">
    <citation type="submission" date="2014-02" db="EMBL/GenBank/DDBJ databases">
        <title>Transposable element dynamics among asymbiotic and ectomycorrhizal Amanita fungi.</title>
        <authorList>
            <consortium name="DOE Joint Genome Institute"/>
            <person name="Hess J."/>
            <person name="Skrede I."/>
            <person name="Wolfe B."/>
            <person name="LaButti K."/>
            <person name="Ohm R.A."/>
            <person name="Grigoriev I.V."/>
            <person name="Pringle A."/>
        </authorList>
    </citation>
    <scope>NUCLEOTIDE SEQUENCE [LARGE SCALE GENOMIC DNA]</scope>
    <source>
        <strain evidence="1 2">SKay4041</strain>
    </source>
</reference>
<dbReference type="EMBL" id="KZ302003">
    <property type="protein sequence ID" value="PFH50475.1"/>
    <property type="molecule type" value="Genomic_DNA"/>
</dbReference>
<dbReference type="Proteomes" id="UP000242287">
    <property type="component" value="Unassembled WGS sequence"/>
</dbReference>
<dbReference type="OrthoDB" id="3217549at2759"/>
<keyword evidence="2" id="KW-1185">Reference proteome</keyword>
<gene>
    <name evidence="1" type="ORF">AMATHDRAFT_61080</name>
</gene>
<dbReference type="InterPro" id="IPR032675">
    <property type="entry name" value="LRR_dom_sf"/>
</dbReference>
<evidence type="ECO:0000313" key="2">
    <source>
        <dbReference type="Proteomes" id="UP000242287"/>
    </source>
</evidence>
<organism evidence="1 2">
    <name type="scientific">Amanita thiersii Skay4041</name>
    <dbReference type="NCBI Taxonomy" id="703135"/>
    <lineage>
        <taxon>Eukaryota</taxon>
        <taxon>Fungi</taxon>
        <taxon>Dikarya</taxon>
        <taxon>Basidiomycota</taxon>
        <taxon>Agaricomycotina</taxon>
        <taxon>Agaricomycetes</taxon>
        <taxon>Agaricomycetidae</taxon>
        <taxon>Agaricales</taxon>
        <taxon>Pluteineae</taxon>
        <taxon>Amanitaceae</taxon>
        <taxon>Amanita</taxon>
    </lineage>
</organism>
<name>A0A2A9NHL3_9AGAR</name>